<reference evidence="2 3" key="1">
    <citation type="submission" date="2023-02" db="EMBL/GenBank/DDBJ databases">
        <title>LHISI_Scaffold_Assembly.</title>
        <authorList>
            <person name="Stuart O.P."/>
            <person name="Cleave R."/>
            <person name="Magrath M.J.L."/>
            <person name="Mikheyev A.S."/>
        </authorList>
    </citation>
    <scope>NUCLEOTIDE SEQUENCE [LARGE SCALE GENOMIC DNA]</scope>
    <source>
        <strain evidence="2">Daus_M_001</strain>
        <tissue evidence="2">Leg muscle</tissue>
    </source>
</reference>
<keyword evidence="3" id="KW-1185">Reference proteome</keyword>
<dbReference type="EMBL" id="JARBHB010000008">
    <property type="protein sequence ID" value="KAJ8878202.1"/>
    <property type="molecule type" value="Genomic_DNA"/>
</dbReference>
<feature type="region of interest" description="Disordered" evidence="1">
    <location>
        <begin position="1"/>
        <end position="44"/>
    </location>
</feature>
<organism evidence="2 3">
    <name type="scientific">Dryococelus australis</name>
    <dbReference type="NCBI Taxonomy" id="614101"/>
    <lineage>
        <taxon>Eukaryota</taxon>
        <taxon>Metazoa</taxon>
        <taxon>Ecdysozoa</taxon>
        <taxon>Arthropoda</taxon>
        <taxon>Hexapoda</taxon>
        <taxon>Insecta</taxon>
        <taxon>Pterygota</taxon>
        <taxon>Neoptera</taxon>
        <taxon>Polyneoptera</taxon>
        <taxon>Phasmatodea</taxon>
        <taxon>Verophasmatodea</taxon>
        <taxon>Anareolatae</taxon>
        <taxon>Phasmatidae</taxon>
        <taxon>Eurycanthinae</taxon>
        <taxon>Dryococelus</taxon>
    </lineage>
</organism>
<evidence type="ECO:0000313" key="3">
    <source>
        <dbReference type="Proteomes" id="UP001159363"/>
    </source>
</evidence>
<sequence length="247" mass="26897">MKGRRKREMPEKIRRPAASSGTIPTCENPGVARPGIEPGSPWREASRLTAQPPWLRVQTRRHTPDINQGGTLRGRDMEGVRGERGVAGGEEEVVWEKAKMRILAGQGQGRPPPPPLAAAIVPCLPLCKWLSSLYWPPTWVPAFRLLTAPAAAICANGSRRCTGRQNGRQPPAVMSLDSTTSKMMDRIDRVGSSVPKWLQTFSKMVIVGILNTNKAGHHCLPPPAILQMAIASALATNIVTSHQQPFC</sequence>
<dbReference type="Proteomes" id="UP001159363">
    <property type="component" value="Chromosome 7"/>
</dbReference>
<proteinExistence type="predicted"/>
<gene>
    <name evidence="2" type="ORF">PR048_022670</name>
</gene>
<name>A0ABQ9H1Q8_9NEOP</name>
<protein>
    <submittedName>
        <fullName evidence="2">Uncharacterized protein</fullName>
    </submittedName>
</protein>
<comment type="caution">
    <text evidence="2">The sequence shown here is derived from an EMBL/GenBank/DDBJ whole genome shotgun (WGS) entry which is preliminary data.</text>
</comment>
<evidence type="ECO:0000256" key="1">
    <source>
        <dbReference type="SAM" id="MobiDB-lite"/>
    </source>
</evidence>
<evidence type="ECO:0000313" key="2">
    <source>
        <dbReference type="EMBL" id="KAJ8878202.1"/>
    </source>
</evidence>
<accession>A0ABQ9H1Q8</accession>